<feature type="region of interest" description="Disordered" evidence="1">
    <location>
        <begin position="67"/>
        <end position="126"/>
    </location>
</feature>
<name>A0A4R4AG94_MARGR</name>
<proteinExistence type="predicted"/>
<gene>
    <name evidence="2" type="ORF">EDC29_102122</name>
</gene>
<comment type="caution">
    <text evidence="2">The sequence shown here is derived from an EMBL/GenBank/DDBJ whole genome shotgun (WGS) entry which is preliminary data.</text>
</comment>
<evidence type="ECO:0000256" key="1">
    <source>
        <dbReference type="SAM" id="MobiDB-lite"/>
    </source>
</evidence>
<accession>A0A4R4AG94</accession>
<organism evidence="2 3">
    <name type="scientific">Marichromatium gracile</name>
    <name type="common">Chromatium gracile</name>
    <dbReference type="NCBI Taxonomy" id="1048"/>
    <lineage>
        <taxon>Bacteria</taxon>
        <taxon>Pseudomonadati</taxon>
        <taxon>Pseudomonadota</taxon>
        <taxon>Gammaproteobacteria</taxon>
        <taxon>Chromatiales</taxon>
        <taxon>Chromatiaceae</taxon>
        <taxon>Marichromatium</taxon>
    </lineage>
</organism>
<dbReference type="EMBL" id="SMDC01000002">
    <property type="protein sequence ID" value="TCW38231.1"/>
    <property type="molecule type" value="Genomic_DNA"/>
</dbReference>
<evidence type="ECO:0000313" key="2">
    <source>
        <dbReference type="EMBL" id="TCW38231.1"/>
    </source>
</evidence>
<evidence type="ECO:0000313" key="3">
    <source>
        <dbReference type="Proteomes" id="UP000295247"/>
    </source>
</evidence>
<dbReference type="RefSeq" id="WP_123142026.1">
    <property type="nucleotide sequence ID" value="NZ_NRRH01000018.1"/>
</dbReference>
<dbReference type="Proteomes" id="UP000295247">
    <property type="component" value="Unassembled WGS sequence"/>
</dbReference>
<sequence length="212" mass="22971">MNKPTTRVFIGLIGAALVAAIVPHLDHSRQAFIQRGSAQQLARMERELAAHLRLLEQLEARLAATGLTPPPAATTQALLASPGSRSQPPAPRLGDSATLAAAGTSERSRLLTSETTARPASRTMTPPLPEDVEPWWLDYEVGLIYAARHNSHALVNGRLLAPGEAVDARVRLVAIESAAVWLDRDGQRRRIELRLAEEMLTRPAIAPDAEVR</sequence>
<dbReference type="AlphaFoldDB" id="A0A4R4AG94"/>
<feature type="compositionally biased region" description="Low complexity" evidence="1">
    <location>
        <begin position="67"/>
        <end position="82"/>
    </location>
</feature>
<feature type="compositionally biased region" description="Polar residues" evidence="1">
    <location>
        <begin position="110"/>
        <end position="124"/>
    </location>
</feature>
<protein>
    <submittedName>
        <fullName evidence="2">Uncharacterized protein</fullName>
    </submittedName>
</protein>
<reference evidence="2 3" key="1">
    <citation type="submission" date="2019-03" db="EMBL/GenBank/DDBJ databases">
        <title>Genomic Encyclopedia of Type Strains, Phase IV (KMG-IV): sequencing the most valuable type-strain genomes for metagenomic binning, comparative biology and taxonomic classification.</title>
        <authorList>
            <person name="Goeker M."/>
        </authorList>
    </citation>
    <scope>NUCLEOTIDE SEQUENCE [LARGE SCALE GENOMIC DNA]</scope>
    <source>
        <strain evidence="2 3">DSM 203</strain>
    </source>
</reference>